<dbReference type="PANTHER" id="PTHR30337">
    <property type="entry name" value="COMPONENT OF ATP-DEPENDENT DSDNA EXONUCLEASE"/>
    <property type="match status" value="1"/>
</dbReference>
<reference evidence="11 12" key="1">
    <citation type="submission" date="2020-08" db="EMBL/GenBank/DDBJ databases">
        <title>A Genomic Blueprint of the Chicken Gut Microbiome.</title>
        <authorList>
            <person name="Gilroy R."/>
            <person name="Ravi A."/>
            <person name="Getino M."/>
            <person name="Pursley I."/>
            <person name="Horton D.L."/>
            <person name="Alikhan N.-F."/>
            <person name="Baker D."/>
            <person name="Gharbi K."/>
            <person name="Hall N."/>
            <person name="Watson M."/>
            <person name="Adriaenssens E.M."/>
            <person name="Foster-Nyarko E."/>
            <person name="Jarju S."/>
            <person name="Secka A."/>
            <person name="Antonio M."/>
            <person name="Oren A."/>
            <person name="Chaudhuri R."/>
            <person name="La Ragione R.M."/>
            <person name="Hildebrand F."/>
            <person name="Pallen M.J."/>
        </authorList>
    </citation>
    <scope>NUCLEOTIDE SEQUENCE [LARGE SCALE GENOMIC DNA]</scope>
    <source>
        <strain evidence="11 12">Sa1YVA6</strain>
    </source>
</reference>
<dbReference type="GO" id="GO:0004527">
    <property type="term" value="F:exonuclease activity"/>
    <property type="evidence" value="ECO:0007669"/>
    <property type="project" value="UniProtKB-KW"/>
</dbReference>
<dbReference type="Gene3D" id="3.60.21.10">
    <property type="match status" value="1"/>
</dbReference>
<dbReference type="SUPFAM" id="SSF56300">
    <property type="entry name" value="Metallo-dependent phosphatases"/>
    <property type="match status" value="1"/>
</dbReference>
<evidence type="ECO:0000313" key="12">
    <source>
        <dbReference type="Proteomes" id="UP000600565"/>
    </source>
</evidence>
<keyword evidence="8" id="KW-0235">DNA replication</keyword>
<dbReference type="InterPro" id="IPR004593">
    <property type="entry name" value="SbcD"/>
</dbReference>
<dbReference type="Pfam" id="PF00149">
    <property type="entry name" value="Metallophos"/>
    <property type="match status" value="1"/>
</dbReference>
<evidence type="ECO:0000256" key="4">
    <source>
        <dbReference type="ARBA" id="ARBA00022722"/>
    </source>
</evidence>
<accession>A0ABR8XQK6</accession>
<dbReference type="EMBL" id="JACSPW010000014">
    <property type="protein sequence ID" value="MBD8034227.1"/>
    <property type="molecule type" value="Genomic_DNA"/>
</dbReference>
<protein>
    <recommendedName>
        <fullName evidence="3 8">Nuclease SbcCD subunit D</fullName>
    </recommendedName>
</protein>
<feature type="domain" description="Nuclease SbcCD subunit D C-terminal" evidence="10">
    <location>
        <begin position="272"/>
        <end position="357"/>
    </location>
</feature>
<feature type="domain" description="Calcineurin-like phosphoesterase" evidence="9">
    <location>
        <begin position="1"/>
        <end position="103"/>
    </location>
</feature>
<comment type="function">
    <text evidence="8">SbcCD cleaves DNA hairpin structures. These structures can inhibit DNA replication and are intermediates in certain DNA recombination reactions. The complex acts as a 3'-&gt;5' double strand exonuclease that can open hairpins. It also has a 5' single-strand endonuclease activity.</text>
</comment>
<evidence type="ECO:0000259" key="10">
    <source>
        <dbReference type="Pfam" id="PF12320"/>
    </source>
</evidence>
<dbReference type="InterPro" id="IPR050535">
    <property type="entry name" value="DNA_Repair-Maintenance_Comp"/>
</dbReference>
<dbReference type="InterPro" id="IPR029052">
    <property type="entry name" value="Metallo-depent_PP-like"/>
</dbReference>
<dbReference type="Proteomes" id="UP000600565">
    <property type="component" value="Unassembled WGS sequence"/>
</dbReference>
<dbReference type="InterPro" id="IPR004843">
    <property type="entry name" value="Calcineurin-like_PHP"/>
</dbReference>
<evidence type="ECO:0000256" key="1">
    <source>
        <dbReference type="ARBA" id="ARBA00010555"/>
    </source>
</evidence>
<keyword evidence="8" id="KW-0255">Endonuclease</keyword>
<dbReference type="RefSeq" id="WP_191704729.1">
    <property type="nucleotide sequence ID" value="NZ_JACSPW010000014.1"/>
</dbReference>
<evidence type="ECO:0000313" key="11">
    <source>
        <dbReference type="EMBL" id="MBD8034227.1"/>
    </source>
</evidence>
<comment type="caution">
    <text evidence="11">The sequence shown here is derived from an EMBL/GenBank/DDBJ whole genome shotgun (WGS) entry which is preliminary data.</text>
</comment>
<evidence type="ECO:0000256" key="8">
    <source>
        <dbReference type="RuleBase" id="RU363069"/>
    </source>
</evidence>
<evidence type="ECO:0000256" key="2">
    <source>
        <dbReference type="ARBA" id="ARBA00011322"/>
    </source>
</evidence>
<evidence type="ECO:0000256" key="5">
    <source>
        <dbReference type="ARBA" id="ARBA00022801"/>
    </source>
</evidence>
<evidence type="ECO:0000256" key="7">
    <source>
        <dbReference type="ARBA" id="ARBA00023172"/>
    </source>
</evidence>
<keyword evidence="5 8" id="KW-0378">Hydrolase</keyword>
<keyword evidence="4 8" id="KW-0540">Nuclease</keyword>
<dbReference type="InterPro" id="IPR026843">
    <property type="entry name" value="SbcD_C"/>
</dbReference>
<dbReference type="InterPro" id="IPR041796">
    <property type="entry name" value="Mre11_N"/>
</dbReference>
<sequence>MKIFHTADWHLGKLVQGVSMTEDQQYVLEQFIEEIRLEKPDVVIIAGDLYDRSVPPTDAIQLLNKTFKQILIDEKTPIVAIAGNHDSATRLNFGSDLMKASGLHIVGHLESYFKPVIMNDEYGEVHFYLVPFAEPSIVRNVFGDESITTHEGAMARIIEEIELTLDPEKRNIIVGHAFITKDGMPEQNTSDSERKLTIGGTECINSALFEPFCYTALGHLHQAHFVANEKIQYAGSPLKYSESEVNHKKGFLIVDLKEDGSVAVEKKLLTPIRDMRIVSGLLDDILQHEKNDDYVFVKLQDENYVKGAAELVRTVYQNALHIERTVVYERLEQQANTMNRVQMDDTELFELFYTEMTGKPLSEETKAIYTDILQQLIDNEREFQEVL</sequence>
<keyword evidence="7 8" id="KW-0233">DNA recombination</keyword>
<comment type="similarity">
    <text evidence="1 8">Belongs to the SbcD family.</text>
</comment>
<proteinExistence type="inferred from homology"/>
<keyword evidence="6 8" id="KW-0269">Exonuclease</keyword>
<name>A0ABR8XQK6_9BACL</name>
<dbReference type="CDD" id="cd00840">
    <property type="entry name" value="MPP_Mre11_N"/>
    <property type="match status" value="1"/>
</dbReference>
<dbReference type="NCBIfam" id="TIGR00619">
    <property type="entry name" value="sbcd"/>
    <property type="match status" value="1"/>
</dbReference>
<gene>
    <name evidence="8" type="primary">sbcD</name>
    <name evidence="11" type="ORF">H9632_14240</name>
</gene>
<dbReference type="Pfam" id="PF12320">
    <property type="entry name" value="SbcD_C"/>
    <property type="match status" value="1"/>
</dbReference>
<evidence type="ECO:0000256" key="6">
    <source>
        <dbReference type="ARBA" id="ARBA00022839"/>
    </source>
</evidence>
<evidence type="ECO:0000256" key="3">
    <source>
        <dbReference type="ARBA" id="ARBA00013365"/>
    </source>
</evidence>
<evidence type="ECO:0000259" key="9">
    <source>
        <dbReference type="Pfam" id="PF00149"/>
    </source>
</evidence>
<keyword evidence="12" id="KW-1185">Reference proteome</keyword>
<dbReference type="PANTHER" id="PTHR30337:SF0">
    <property type="entry name" value="NUCLEASE SBCCD SUBUNIT D"/>
    <property type="match status" value="1"/>
</dbReference>
<organism evidence="11 12">
    <name type="scientific">Solibacillus merdavium</name>
    <dbReference type="NCBI Taxonomy" id="2762218"/>
    <lineage>
        <taxon>Bacteria</taxon>
        <taxon>Bacillati</taxon>
        <taxon>Bacillota</taxon>
        <taxon>Bacilli</taxon>
        <taxon>Bacillales</taxon>
        <taxon>Caryophanaceae</taxon>
        <taxon>Solibacillus</taxon>
    </lineage>
</organism>
<comment type="subunit">
    <text evidence="2 8">Heterodimer of SbcC and SbcD.</text>
</comment>